<feature type="transmembrane region" description="Helical" evidence="7">
    <location>
        <begin position="6"/>
        <end position="24"/>
    </location>
</feature>
<sequence>MRVWVYLPLLLSVLFPLAATRMAAMLRPLAAVRVATAGAAVAALACTCSVTLLSLTLFDDLPPLSAYEGRPELGLPEPVPDWLGLIALLVVLVLVFRLFREVLRRRRAARGLRAIKTPYAGLAVADLPEPFAVAVPGRPGHVLVTSGMLSLLDAVERRVLLAHERSHLDRHHHRLVAIAAYSAAMNPLLSRLASLVTYLVERSADEDAAAEVGDRDVVARAVAKASLAGSGHGFAPALGLHGSTSIERVVAIAGPQPSPRWRGLLWVAALTVVEILVTVIAIVGFAHVAGAWLSMVFV</sequence>
<dbReference type="Proteomes" id="UP001500363">
    <property type="component" value="Unassembled WGS sequence"/>
</dbReference>
<evidence type="ECO:0000256" key="5">
    <source>
        <dbReference type="ARBA" id="ARBA00023049"/>
    </source>
</evidence>
<dbReference type="RefSeq" id="WP_344172456.1">
    <property type="nucleotide sequence ID" value="NZ_BAAANC010000001.1"/>
</dbReference>
<feature type="transmembrane region" description="Helical" evidence="7">
    <location>
        <begin position="82"/>
        <end position="99"/>
    </location>
</feature>
<feature type="transmembrane region" description="Helical" evidence="7">
    <location>
        <begin position="264"/>
        <end position="293"/>
    </location>
</feature>
<name>A0ABP4LDY9_9ACTN</name>
<evidence type="ECO:0000256" key="1">
    <source>
        <dbReference type="ARBA" id="ARBA00022670"/>
    </source>
</evidence>
<evidence type="ECO:0000256" key="3">
    <source>
        <dbReference type="ARBA" id="ARBA00022801"/>
    </source>
</evidence>
<keyword evidence="3 6" id="KW-0378">Hydrolase</keyword>
<evidence type="ECO:0000256" key="6">
    <source>
        <dbReference type="RuleBase" id="RU003983"/>
    </source>
</evidence>
<keyword evidence="4 6" id="KW-0862">Zinc</keyword>
<evidence type="ECO:0000259" key="8">
    <source>
        <dbReference type="Pfam" id="PF01435"/>
    </source>
</evidence>
<dbReference type="EMBL" id="BAAANC010000001">
    <property type="protein sequence ID" value="GAA1520092.1"/>
    <property type="molecule type" value="Genomic_DNA"/>
</dbReference>
<proteinExistence type="inferred from homology"/>
<dbReference type="CDD" id="cd07326">
    <property type="entry name" value="M56_BlaR1_MecR1_like"/>
    <property type="match status" value="1"/>
</dbReference>
<comment type="caution">
    <text evidence="9">The sequence shown here is derived from an EMBL/GenBank/DDBJ whole genome shotgun (WGS) entry which is preliminary data.</text>
</comment>
<dbReference type="PANTHER" id="PTHR34978:SF3">
    <property type="entry name" value="SLR0241 PROTEIN"/>
    <property type="match status" value="1"/>
</dbReference>
<accession>A0ABP4LDY9</accession>
<dbReference type="InterPro" id="IPR052173">
    <property type="entry name" value="Beta-lactam_resp_regulator"/>
</dbReference>
<protein>
    <submittedName>
        <fullName evidence="9">M56 family metallopeptidase</fullName>
    </submittedName>
</protein>
<organism evidence="9 10">
    <name type="scientific">Kribbella lupini</name>
    <dbReference type="NCBI Taxonomy" id="291602"/>
    <lineage>
        <taxon>Bacteria</taxon>
        <taxon>Bacillati</taxon>
        <taxon>Actinomycetota</taxon>
        <taxon>Actinomycetes</taxon>
        <taxon>Propionibacteriales</taxon>
        <taxon>Kribbellaceae</taxon>
        <taxon>Kribbella</taxon>
    </lineage>
</organism>
<keyword evidence="10" id="KW-1185">Reference proteome</keyword>
<dbReference type="Gene3D" id="3.30.2010.10">
    <property type="entry name" value="Metalloproteases ('zincins'), catalytic domain"/>
    <property type="match status" value="1"/>
</dbReference>
<feature type="domain" description="Peptidase M48" evidence="8">
    <location>
        <begin position="110"/>
        <end position="184"/>
    </location>
</feature>
<comment type="similarity">
    <text evidence="6">Belongs to the peptidase M48 family.</text>
</comment>
<comment type="cofactor">
    <cofactor evidence="6">
        <name>Zn(2+)</name>
        <dbReference type="ChEBI" id="CHEBI:29105"/>
    </cofactor>
    <text evidence="6">Binds 1 zinc ion per subunit.</text>
</comment>
<dbReference type="Pfam" id="PF01435">
    <property type="entry name" value="Peptidase_M48"/>
    <property type="match status" value="1"/>
</dbReference>
<feature type="transmembrane region" description="Helical" evidence="7">
    <location>
        <begin position="36"/>
        <end position="58"/>
    </location>
</feature>
<evidence type="ECO:0000313" key="9">
    <source>
        <dbReference type="EMBL" id="GAA1520092.1"/>
    </source>
</evidence>
<keyword evidence="2" id="KW-0479">Metal-binding</keyword>
<evidence type="ECO:0000256" key="7">
    <source>
        <dbReference type="SAM" id="Phobius"/>
    </source>
</evidence>
<reference evidence="10" key="1">
    <citation type="journal article" date="2019" name="Int. J. Syst. Evol. Microbiol.">
        <title>The Global Catalogue of Microorganisms (GCM) 10K type strain sequencing project: providing services to taxonomists for standard genome sequencing and annotation.</title>
        <authorList>
            <consortium name="The Broad Institute Genomics Platform"/>
            <consortium name="The Broad Institute Genome Sequencing Center for Infectious Disease"/>
            <person name="Wu L."/>
            <person name="Ma J."/>
        </authorList>
    </citation>
    <scope>NUCLEOTIDE SEQUENCE [LARGE SCALE GENOMIC DNA]</scope>
    <source>
        <strain evidence="10">JCM 14303</strain>
    </source>
</reference>
<keyword evidence="1 6" id="KW-0645">Protease</keyword>
<keyword evidence="7" id="KW-0812">Transmembrane</keyword>
<keyword evidence="7" id="KW-0472">Membrane</keyword>
<keyword evidence="7" id="KW-1133">Transmembrane helix</keyword>
<evidence type="ECO:0000256" key="2">
    <source>
        <dbReference type="ARBA" id="ARBA00022723"/>
    </source>
</evidence>
<evidence type="ECO:0000313" key="10">
    <source>
        <dbReference type="Proteomes" id="UP001500363"/>
    </source>
</evidence>
<evidence type="ECO:0000256" key="4">
    <source>
        <dbReference type="ARBA" id="ARBA00022833"/>
    </source>
</evidence>
<dbReference type="PANTHER" id="PTHR34978">
    <property type="entry name" value="POSSIBLE SENSOR-TRANSDUCER PROTEIN BLAR"/>
    <property type="match status" value="1"/>
</dbReference>
<keyword evidence="5 6" id="KW-0482">Metalloprotease</keyword>
<gene>
    <name evidence="9" type="ORF">GCM10009741_20870</name>
</gene>
<dbReference type="InterPro" id="IPR001915">
    <property type="entry name" value="Peptidase_M48"/>
</dbReference>